<name>A0A1H9YD74_9GAMM</name>
<gene>
    <name evidence="12" type="ORF">SAMN02583745_00190</name>
</gene>
<evidence type="ECO:0000256" key="6">
    <source>
        <dbReference type="ARBA" id="ARBA00022842"/>
    </source>
</evidence>
<evidence type="ECO:0000256" key="10">
    <source>
        <dbReference type="HAMAP-Rule" id="MF_01405"/>
    </source>
</evidence>
<keyword evidence="4 10" id="KW-0547">Nucleotide-binding</keyword>
<feature type="active site" description="Proton acceptor" evidence="10">
    <location>
        <position position="69"/>
    </location>
</feature>
<feature type="binding site" evidence="10">
    <location>
        <begin position="8"/>
        <end position="13"/>
    </location>
    <ligand>
        <name>substrate</name>
    </ligand>
</feature>
<comment type="similarity">
    <text evidence="1 10 11">Belongs to the HAM1 NTPase family.</text>
</comment>
<comment type="subunit">
    <text evidence="2 10">Homodimer.</text>
</comment>
<evidence type="ECO:0000313" key="12">
    <source>
        <dbReference type="EMBL" id="SES66814.1"/>
    </source>
</evidence>
<keyword evidence="13" id="KW-1185">Reference proteome</keyword>
<evidence type="ECO:0000256" key="8">
    <source>
        <dbReference type="ARBA" id="ARBA00051875"/>
    </source>
</evidence>
<feature type="binding site" evidence="10">
    <location>
        <position position="40"/>
    </location>
    <ligand>
        <name>Mg(2+)</name>
        <dbReference type="ChEBI" id="CHEBI:18420"/>
    </ligand>
</feature>
<evidence type="ECO:0000256" key="1">
    <source>
        <dbReference type="ARBA" id="ARBA00008023"/>
    </source>
</evidence>
<dbReference type="CDD" id="cd00515">
    <property type="entry name" value="HAM1"/>
    <property type="match status" value="1"/>
</dbReference>
<organism evidence="12 13">
    <name type="scientific">Thorsellia anophelis DSM 18579</name>
    <dbReference type="NCBI Taxonomy" id="1123402"/>
    <lineage>
        <taxon>Bacteria</taxon>
        <taxon>Pseudomonadati</taxon>
        <taxon>Pseudomonadota</taxon>
        <taxon>Gammaproteobacteria</taxon>
        <taxon>Enterobacterales</taxon>
        <taxon>Thorselliaceae</taxon>
        <taxon>Thorsellia</taxon>
    </lineage>
</organism>
<dbReference type="NCBIfam" id="TIGR00042">
    <property type="entry name" value="RdgB/HAM1 family non-canonical purine NTP pyrophosphatase"/>
    <property type="match status" value="1"/>
</dbReference>
<keyword evidence="5 10" id="KW-0378">Hydrolase</keyword>
<comment type="cofactor">
    <cofactor evidence="10">
        <name>Mg(2+)</name>
        <dbReference type="ChEBI" id="CHEBI:18420"/>
    </cofactor>
    <text evidence="10">Binds 1 Mg(2+) ion per subunit.</text>
</comment>
<dbReference type="GO" id="GO:0035870">
    <property type="term" value="F:dITP diphosphatase activity"/>
    <property type="evidence" value="ECO:0007669"/>
    <property type="project" value="UniProtKB-UniRule"/>
</dbReference>
<comment type="catalytic activity">
    <reaction evidence="8 10">
        <text>dITP + H2O = dIMP + diphosphate + H(+)</text>
        <dbReference type="Rhea" id="RHEA:28342"/>
        <dbReference type="ChEBI" id="CHEBI:15377"/>
        <dbReference type="ChEBI" id="CHEBI:15378"/>
        <dbReference type="ChEBI" id="CHEBI:33019"/>
        <dbReference type="ChEBI" id="CHEBI:61194"/>
        <dbReference type="ChEBI" id="CHEBI:61382"/>
        <dbReference type="EC" id="3.6.1.66"/>
    </reaction>
</comment>
<dbReference type="EMBL" id="FOHV01000001">
    <property type="protein sequence ID" value="SES66814.1"/>
    <property type="molecule type" value="Genomic_DNA"/>
</dbReference>
<dbReference type="PANTHER" id="PTHR11067:SF9">
    <property type="entry name" value="INOSINE TRIPHOSPHATE PYROPHOSPHATASE"/>
    <property type="match status" value="1"/>
</dbReference>
<sequence length="204" mass="22496">MQKLVLATANPGKVNEIQHLLGQFGWDVIAQTDLNVTSVEETGLTFIENAILKARHASLITGLPALADDSGLSVIGLQGEPGIYSARYAGIDATDQENNTKLIETLKQNPTINREATFHCALVFLTHATDPAPIVCYGIWHGQIIDEPRGNQGFGYDPYFYIPDLDKTAAQLTREEKHQYSHRGQALSALFQHFNSDTSYTHSK</sequence>
<dbReference type="GO" id="GO:0005829">
    <property type="term" value="C:cytosol"/>
    <property type="evidence" value="ECO:0007669"/>
    <property type="project" value="TreeGrafter"/>
</dbReference>
<evidence type="ECO:0000256" key="9">
    <source>
        <dbReference type="ARBA" id="ARBA00052017"/>
    </source>
</evidence>
<dbReference type="RefSeq" id="WP_093316798.1">
    <property type="nucleotide sequence ID" value="NZ_FOHV01000001.1"/>
</dbReference>
<dbReference type="GO" id="GO:0046872">
    <property type="term" value="F:metal ion binding"/>
    <property type="evidence" value="ECO:0007669"/>
    <property type="project" value="UniProtKB-KW"/>
</dbReference>
<reference evidence="13" key="1">
    <citation type="submission" date="2016-10" db="EMBL/GenBank/DDBJ databases">
        <authorList>
            <person name="Varghese N."/>
            <person name="Submissions S."/>
        </authorList>
    </citation>
    <scope>NUCLEOTIDE SEQUENCE [LARGE SCALE GENOMIC DNA]</scope>
    <source>
        <strain evidence="13">DSM 18579</strain>
    </source>
</reference>
<evidence type="ECO:0000256" key="11">
    <source>
        <dbReference type="RuleBase" id="RU003781"/>
    </source>
</evidence>
<feature type="binding site" evidence="10">
    <location>
        <begin position="182"/>
        <end position="183"/>
    </location>
    <ligand>
        <name>substrate</name>
    </ligand>
</feature>
<evidence type="ECO:0000256" key="5">
    <source>
        <dbReference type="ARBA" id="ARBA00022801"/>
    </source>
</evidence>
<feature type="binding site" evidence="10">
    <location>
        <position position="69"/>
    </location>
    <ligand>
        <name>Mg(2+)</name>
        <dbReference type="ChEBI" id="CHEBI:18420"/>
    </ligand>
</feature>
<dbReference type="GO" id="GO:0009146">
    <property type="term" value="P:purine nucleoside triphosphate catabolic process"/>
    <property type="evidence" value="ECO:0007669"/>
    <property type="project" value="UniProtKB-UniRule"/>
</dbReference>
<comment type="catalytic activity">
    <reaction evidence="9 10">
        <text>XTP + H2O = XMP + diphosphate + H(+)</text>
        <dbReference type="Rhea" id="RHEA:28610"/>
        <dbReference type="ChEBI" id="CHEBI:15377"/>
        <dbReference type="ChEBI" id="CHEBI:15378"/>
        <dbReference type="ChEBI" id="CHEBI:33019"/>
        <dbReference type="ChEBI" id="CHEBI:57464"/>
        <dbReference type="ChEBI" id="CHEBI:61314"/>
        <dbReference type="EC" id="3.6.1.66"/>
    </reaction>
</comment>
<evidence type="ECO:0000256" key="7">
    <source>
        <dbReference type="ARBA" id="ARBA00023080"/>
    </source>
</evidence>
<dbReference type="GO" id="GO:0036222">
    <property type="term" value="F:XTP diphosphatase activity"/>
    <property type="evidence" value="ECO:0007669"/>
    <property type="project" value="UniProtKB-UniRule"/>
</dbReference>
<keyword evidence="3 10" id="KW-0479">Metal-binding</keyword>
<proteinExistence type="inferred from homology"/>
<dbReference type="InterPro" id="IPR002637">
    <property type="entry name" value="RdgB/HAM1"/>
</dbReference>
<dbReference type="SUPFAM" id="SSF52972">
    <property type="entry name" value="ITPase-like"/>
    <property type="match status" value="1"/>
</dbReference>
<dbReference type="GO" id="GO:0017111">
    <property type="term" value="F:ribonucleoside triphosphate phosphatase activity"/>
    <property type="evidence" value="ECO:0007669"/>
    <property type="project" value="InterPro"/>
</dbReference>
<dbReference type="EC" id="3.6.1.66" evidence="10"/>
<accession>A0A1H9YD74</accession>
<keyword evidence="7 10" id="KW-0546">Nucleotide metabolism</keyword>
<dbReference type="PANTHER" id="PTHR11067">
    <property type="entry name" value="INOSINE TRIPHOSPHATE PYROPHOSPHATASE/HAM1 PROTEIN"/>
    <property type="match status" value="1"/>
</dbReference>
<feature type="binding site" evidence="10">
    <location>
        <position position="70"/>
    </location>
    <ligand>
        <name>substrate</name>
    </ligand>
</feature>
<evidence type="ECO:0000256" key="4">
    <source>
        <dbReference type="ARBA" id="ARBA00022741"/>
    </source>
</evidence>
<comment type="catalytic activity">
    <reaction evidence="10">
        <text>ITP + H2O = IMP + diphosphate + H(+)</text>
        <dbReference type="Rhea" id="RHEA:29399"/>
        <dbReference type="ChEBI" id="CHEBI:15377"/>
        <dbReference type="ChEBI" id="CHEBI:15378"/>
        <dbReference type="ChEBI" id="CHEBI:33019"/>
        <dbReference type="ChEBI" id="CHEBI:58053"/>
        <dbReference type="ChEBI" id="CHEBI:61402"/>
        <dbReference type="EC" id="3.6.1.66"/>
    </reaction>
</comment>
<evidence type="ECO:0000313" key="13">
    <source>
        <dbReference type="Proteomes" id="UP000242642"/>
    </source>
</evidence>
<keyword evidence="6 10" id="KW-0460">Magnesium</keyword>
<dbReference type="FunFam" id="3.90.950.10:FF:000001">
    <property type="entry name" value="dITP/XTP pyrophosphatase"/>
    <property type="match status" value="1"/>
</dbReference>
<protein>
    <recommendedName>
        <fullName evidence="10">dITP/XTP pyrophosphatase</fullName>
        <ecNumber evidence="10">3.6.1.66</ecNumber>
    </recommendedName>
    <alternativeName>
        <fullName evidence="10">Non-canonical purine NTP pyrophosphatase</fullName>
    </alternativeName>
    <alternativeName>
        <fullName evidence="10">Non-standard purine NTP pyrophosphatase</fullName>
    </alternativeName>
    <alternativeName>
        <fullName evidence="10">Nucleoside-triphosphate diphosphatase</fullName>
    </alternativeName>
    <alternativeName>
        <fullName evidence="10">Nucleoside-triphosphate pyrophosphatase</fullName>
        <shortName evidence="10">NTPase</shortName>
    </alternativeName>
</protein>
<dbReference type="AlphaFoldDB" id="A0A1H9YD74"/>
<dbReference type="STRING" id="1123402.SAMN02583745_00190"/>
<dbReference type="HAMAP" id="MF_01405">
    <property type="entry name" value="Non_canon_purine_NTPase"/>
    <property type="match status" value="1"/>
</dbReference>
<dbReference type="GO" id="GO:0000166">
    <property type="term" value="F:nucleotide binding"/>
    <property type="evidence" value="ECO:0007669"/>
    <property type="project" value="UniProtKB-KW"/>
</dbReference>
<dbReference type="OrthoDB" id="9807456at2"/>
<comment type="function">
    <text evidence="10">Pyrophosphatase that catalyzes the hydrolysis of nucleoside triphosphates to their monophosphate derivatives, with a high preference for the non-canonical purine nucleotides XTP (xanthosine triphosphate), dITP (deoxyinosine triphosphate) and ITP. Seems to function as a house-cleaning enzyme that removes non-canonical purine nucleotides from the nucleotide pool, thus preventing their incorporation into DNA/RNA and avoiding chromosomal lesions.</text>
</comment>
<dbReference type="InterPro" id="IPR029001">
    <property type="entry name" value="ITPase-like_fam"/>
</dbReference>
<feature type="binding site" evidence="10">
    <location>
        <begin position="154"/>
        <end position="157"/>
    </location>
    <ligand>
        <name>substrate</name>
    </ligand>
</feature>
<dbReference type="GO" id="GO:0036220">
    <property type="term" value="F:ITP diphosphatase activity"/>
    <property type="evidence" value="ECO:0007669"/>
    <property type="project" value="UniProtKB-UniRule"/>
</dbReference>
<dbReference type="GO" id="GO:0009117">
    <property type="term" value="P:nucleotide metabolic process"/>
    <property type="evidence" value="ECO:0007669"/>
    <property type="project" value="UniProtKB-KW"/>
</dbReference>
<dbReference type="Gene3D" id="3.90.950.10">
    <property type="match status" value="1"/>
</dbReference>
<evidence type="ECO:0000256" key="2">
    <source>
        <dbReference type="ARBA" id="ARBA00011738"/>
    </source>
</evidence>
<evidence type="ECO:0000256" key="3">
    <source>
        <dbReference type="ARBA" id="ARBA00022723"/>
    </source>
</evidence>
<dbReference type="Proteomes" id="UP000242642">
    <property type="component" value="Unassembled WGS sequence"/>
</dbReference>
<dbReference type="Pfam" id="PF01725">
    <property type="entry name" value="Ham1p_like"/>
    <property type="match status" value="1"/>
</dbReference>
<dbReference type="InterPro" id="IPR020922">
    <property type="entry name" value="dITP/XTP_pyrophosphatase"/>
</dbReference>
<feature type="binding site" evidence="10">
    <location>
        <position position="177"/>
    </location>
    <ligand>
        <name>substrate</name>
    </ligand>
</feature>